<feature type="compositionally biased region" description="Low complexity" evidence="1">
    <location>
        <begin position="167"/>
        <end position="181"/>
    </location>
</feature>
<feature type="compositionally biased region" description="Polar residues" evidence="1">
    <location>
        <begin position="1"/>
        <end position="20"/>
    </location>
</feature>
<evidence type="ECO:0000313" key="3">
    <source>
        <dbReference type="Proteomes" id="UP001302126"/>
    </source>
</evidence>
<comment type="caution">
    <text evidence="2">The sequence shown here is derived from an EMBL/GenBank/DDBJ whole genome shotgun (WGS) entry which is preliminary data.</text>
</comment>
<accession>A0AAN7AEA3</accession>
<dbReference type="Proteomes" id="UP001302126">
    <property type="component" value="Unassembled WGS sequence"/>
</dbReference>
<feature type="compositionally biased region" description="Low complexity" evidence="1">
    <location>
        <begin position="274"/>
        <end position="289"/>
    </location>
</feature>
<evidence type="ECO:0000313" key="2">
    <source>
        <dbReference type="EMBL" id="KAK4183399.1"/>
    </source>
</evidence>
<protein>
    <submittedName>
        <fullName evidence="2">Uncharacterized protein</fullName>
    </submittedName>
</protein>
<keyword evidence="3" id="KW-1185">Reference proteome</keyword>
<dbReference type="AlphaFoldDB" id="A0AAN7AEA3"/>
<sequence length="378" mass="40400">MDQSQIPPASSPGTSQQQKLVTMESPIYHTYPQGTLAFASWGNQQNHYALEAQTAQPGPEFSGHFDNNMQWPAESSSATMAAAYDPSMYDQHNNDAASSHDVVWPAMQEQVPMGGGDNGYSNPSSIAESPASLSGFSGQAWAPSPSGYPASTAAWMANDQQQPLPSPLSEVPSYSSEVPSYGSEIPGYGGYNVTQNPASGRSPVVPTTSFLSDSQQDYTAAASPPTSSAATTISRQKQLVPKTTKRGRPKGSSNKPKTTATGEKVAKGTKRKSPAPSGDSPSSSTSATALNLGIFPPNVDPKAASEKLQREAWERCKSEAASMSRRRELLLSSRTELQKETQKLQANIGHLREAVAREHEQLKEAVRMAARLNEGGYY</sequence>
<gene>
    <name evidence="2" type="ORF">QBC35DRAFT_418996</name>
</gene>
<reference evidence="2" key="1">
    <citation type="journal article" date="2023" name="Mol. Phylogenet. Evol.">
        <title>Genome-scale phylogeny and comparative genomics of the fungal order Sordariales.</title>
        <authorList>
            <person name="Hensen N."/>
            <person name="Bonometti L."/>
            <person name="Westerberg I."/>
            <person name="Brannstrom I.O."/>
            <person name="Guillou S."/>
            <person name="Cros-Aarteil S."/>
            <person name="Calhoun S."/>
            <person name="Haridas S."/>
            <person name="Kuo A."/>
            <person name="Mondo S."/>
            <person name="Pangilinan J."/>
            <person name="Riley R."/>
            <person name="LaButti K."/>
            <person name="Andreopoulos B."/>
            <person name="Lipzen A."/>
            <person name="Chen C."/>
            <person name="Yan M."/>
            <person name="Daum C."/>
            <person name="Ng V."/>
            <person name="Clum A."/>
            <person name="Steindorff A."/>
            <person name="Ohm R.A."/>
            <person name="Martin F."/>
            <person name="Silar P."/>
            <person name="Natvig D.O."/>
            <person name="Lalanne C."/>
            <person name="Gautier V."/>
            <person name="Ament-Velasquez S.L."/>
            <person name="Kruys A."/>
            <person name="Hutchinson M.I."/>
            <person name="Powell A.J."/>
            <person name="Barry K."/>
            <person name="Miller A.N."/>
            <person name="Grigoriev I.V."/>
            <person name="Debuchy R."/>
            <person name="Gladieux P."/>
            <person name="Hiltunen Thoren M."/>
            <person name="Johannesson H."/>
        </authorList>
    </citation>
    <scope>NUCLEOTIDE SEQUENCE</scope>
    <source>
        <strain evidence="2">PSN309</strain>
    </source>
</reference>
<name>A0AAN7AEA3_9PEZI</name>
<feature type="region of interest" description="Disordered" evidence="1">
    <location>
        <begin position="131"/>
        <end position="306"/>
    </location>
</feature>
<proteinExistence type="predicted"/>
<reference evidence="2" key="2">
    <citation type="submission" date="2023-05" db="EMBL/GenBank/DDBJ databases">
        <authorList>
            <consortium name="Lawrence Berkeley National Laboratory"/>
            <person name="Steindorff A."/>
            <person name="Hensen N."/>
            <person name="Bonometti L."/>
            <person name="Westerberg I."/>
            <person name="Brannstrom I.O."/>
            <person name="Guillou S."/>
            <person name="Cros-Aarteil S."/>
            <person name="Calhoun S."/>
            <person name="Haridas S."/>
            <person name="Kuo A."/>
            <person name="Mondo S."/>
            <person name="Pangilinan J."/>
            <person name="Riley R."/>
            <person name="Labutti K."/>
            <person name="Andreopoulos B."/>
            <person name="Lipzen A."/>
            <person name="Chen C."/>
            <person name="Yanf M."/>
            <person name="Daum C."/>
            <person name="Ng V."/>
            <person name="Clum A."/>
            <person name="Ohm R."/>
            <person name="Martin F."/>
            <person name="Silar P."/>
            <person name="Natvig D."/>
            <person name="Lalanne C."/>
            <person name="Gautier V."/>
            <person name="Ament-Velasquez S.L."/>
            <person name="Kruys A."/>
            <person name="Hutchinson M.I."/>
            <person name="Powell A.J."/>
            <person name="Barry K."/>
            <person name="Miller A.N."/>
            <person name="Grigoriev I.V."/>
            <person name="Debuchy R."/>
            <person name="Gladieux P."/>
            <person name="Thoren M.H."/>
            <person name="Johannesson H."/>
        </authorList>
    </citation>
    <scope>NUCLEOTIDE SEQUENCE</scope>
    <source>
        <strain evidence="2">PSN309</strain>
    </source>
</reference>
<feature type="compositionally biased region" description="Low complexity" evidence="1">
    <location>
        <begin position="219"/>
        <end position="232"/>
    </location>
</feature>
<organism evidence="2 3">
    <name type="scientific">Podospora australis</name>
    <dbReference type="NCBI Taxonomy" id="1536484"/>
    <lineage>
        <taxon>Eukaryota</taxon>
        <taxon>Fungi</taxon>
        <taxon>Dikarya</taxon>
        <taxon>Ascomycota</taxon>
        <taxon>Pezizomycotina</taxon>
        <taxon>Sordariomycetes</taxon>
        <taxon>Sordariomycetidae</taxon>
        <taxon>Sordariales</taxon>
        <taxon>Podosporaceae</taxon>
        <taxon>Podospora</taxon>
    </lineage>
</organism>
<evidence type="ECO:0000256" key="1">
    <source>
        <dbReference type="SAM" id="MobiDB-lite"/>
    </source>
</evidence>
<feature type="compositionally biased region" description="Polar residues" evidence="1">
    <location>
        <begin position="192"/>
        <end position="218"/>
    </location>
</feature>
<feature type="region of interest" description="Disordered" evidence="1">
    <location>
        <begin position="1"/>
        <end position="23"/>
    </location>
</feature>
<feature type="compositionally biased region" description="Polar residues" evidence="1">
    <location>
        <begin position="251"/>
        <end position="261"/>
    </location>
</feature>
<dbReference type="EMBL" id="MU864552">
    <property type="protein sequence ID" value="KAK4183399.1"/>
    <property type="molecule type" value="Genomic_DNA"/>
</dbReference>